<name>A0A0F9A288_9ZZZZ</name>
<dbReference type="AlphaFoldDB" id="A0A0F9A288"/>
<accession>A0A0F9A288</accession>
<gene>
    <name evidence="2" type="ORF">LCGC14_2965460</name>
</gene>
<comment type="caution">
    <text evidence="2">The sequence shown here is derived from an EMBL/GenBank/DDBJ whole genome shotgun (WGS) entry which is preliminary data.</text>
</comment>
<proteinExistence type="predicted"/>
<organism evidence="2">
    <name type="scientific">marine sediment metagenome</name>
    <dbReference type="NCBI Taxonomy" id="412755"/>
    <lineage>
        <taxon>unclassified sequences</taxon>
        <taxon>metagenomes</taxon>
        <taxon>ecological metagenomes</taxon>
    </lineage>
</organism>
<evidence type="ECO:0000313" key="2">
    <source>
        <dbReference type="EMBL" id="KKK66301.1"/>
    </source>
</evidence>
<feature type="transmembrane region" description="Helical" evidence="1">
    <location>
        <begin position="6"/>
        <end position="26"/>
    </location>
</feature>
<evidence type="ECO:0000256" key="1">
    <source>
        <dbReference type="SAM" id="Phobius"/>
    </source>
</evidence>
<sequence>MSLTIAVIANIALIFGLPALALIGAYRLKAESEDFMIVKGFTNRTLKRTDLFGGGIIELPGNFEGSNELGVYFCSPGRHKDCSKGKKCSQDEPRCQHDMKHMVGKTIVDNITSADRTKITQLLRKAYKKCKNLQSKRRNIYFNTEI</sequence>
<dbReference type="EMBL" id="LAZR01060139">
    <property type="protein sequence ID" value="KKK66301.1"/>
    <property type="molecule type" value="Genomic_DNA"/>
</dbReference>
<protein>
    <submittedName>
        <fullName evidence="2">Uncharacterized protein</fullName>
    </submittedName>
</protein>
<reference evidence="2" key="1">
    <citation type="journal article" date="2015" name="Nature">
        <title>Complex archaea that bridge the gap between prokaryotes and eukaryotes.</title>
        <authorList>
            <person name="Spang A."/>
            <person name="Saw J.H."/>
            <person name="Jorgensen S.L."/>
            <person name="Zaremba-Niedzwiedzka K."/>
            <person name="Martijn J."/>
            <person name="Lind A.E."/>
            <person name="van Eijk R."/>
            <person name="Schleper C."/>
            <person name="Guy L."/>
            <person name="Ettema T.J."/>
        </authorList>
    </citation>
    <scope>NUCLEOTIDE SEQUENCE</scope>
</reference>
<keyword evidence="1" id="KW-0812">Transmembrane</keyword>
<keyword evidence="1" id="KW-0472">Membrane</keyword>
<keyword evidence="1" id="KW-1133">Transmembrane helix</keyword>